<dbReference type="PANTHER" id="PTHR41773:SF1">
    <property type="entry name" value="RELA_SPOT DOMAIN-CONTAINING PROTEIN"/>
    <property type="match status" value="1"/>
</dbReference>
<dbReference type="InterPro" id="IPR007685">
    <property type="entry name" value="RelA_SpoT"/>
</dbReference>
<evidence type="ECO:0000313" key="3">
    <source>
        <dbReference type="Proteomes" id="UP000191116"/>
    </source>
</evidence>
<dbReference type="CDD" id="cd05399">
    <property type="entry name" value="NT_Rel-Spo_like"/>
    <property type="match status" value="1"/>
</dbReference>
<dbReference type="EMBL" id="FUWP01000018">
    <property type="protein sequence ID" value="SKA49034.1"/>
    <property type="molecule type" value="Genomic_DNA"/>
</dbReference>
<dbReference type="SUPFAM" id="SSF81301">
    <property type="entry name" value="Nucleotidyltransferase"/>
    <property type="match status" value="1"/>
</dbReference>
<dbReference type="AlphaFoldDB" id="A0A1T4U8M5"/>
<evidence type="ECO:0000259" key="1">
    <source>
        <dbReference type="SMART" id="SM00954"/>
    </source>
</evidence>
<dbReference type="SMART" id="SM00954">
    <property type="entry name" value="RelA_SpoT"/>
    <property type="match status" value="1"/>
</dbReference>
<dbReference type="Proteomes" id="UP000191116">
    <property type="component" value="Unassembled WGS sequence"/>
</dbReference>
<accession>A0A1T4U8M5</accession>
<sequence length="331" mass="38218">MSIAFLTEDEFLRQNRISQQQWQASQITWATLKAIGLCHEQRTEALNATAESYARIIQQCSHVHSVRWRVKKPQHLMEKIVRKTQPNTVTFKAKYLGINQYNYDAIVTDLIGVRALHLFKDDGLAIHDYLMGKWQYEEPPVYYVRNGDDEVSAELPEDIKVKIHPAGYRSLHYVFGSELQQRCIFTEVQVRTIFEEAWTEIDHKIRYPNFSTDAEICSFLLIFNRLVGSADEMGSFVKQLAAEATQRQQALTGSNKNTESNTVDVEDLFQKLEDKVKKQHDSQLVIDQLRQQVMQLKADKKALQQSMDSKMLASTIATAHRCYKASELLDK</sequence>
<reference evidence="2 3" key="1">
    <citation type="submission" date="2017-02" db="EMBL/GenBank/DDBJ databases">
        <authorList>
            <person name="Peterson S.W."/>
        </authorList>
    </citation>
    <scope>NUCLEOTIDE SEQUENCE [LARGE SCALE GENOMIC DNA]</scope>
    <source>
        <strain evidence="2 3">CECT 9189</strain>
    </source>
</reference>
<dbReference type="GO" id="GO:0015969">
    <property type="term" value="P:guanosine tetraphosphate metabolic process"/>
    <property type="evidence" value="ECO:0007669"/>
    <property type="project" value="InterPro"/>
</dbReference>
<dbReference type="RefSeq" id="WP_080175624.1">
    <property type="nucleotide sequence ID" value="NZ_AP024855.1"/>
</dbReference>
<dbReference type="InterPro" id="IPR043519">
    <property type="entry name" value="NT_sf"/>
</dbReference>
<dbReference type="OrthoDB" id="9801824at2"/>
<protein>
    <recommendedName>
        <fullName evidence="1">RelA/SpoT domain-containing protein</fullName>
    </recommendedName>
</protein>
<gene>
    <name evidence="2" type="ORF">CZ814_02866</name>
</gene>
<feature type="domain" description="RelA/SpoT" evidence="1">
    <location>
        <begin position="68"/>
        <end position="213"/>
    </location>
</feature>
<dbReference type="Gene3D" id="3.30.460.10">
    <property type="entry name" value="Beta Polymerase, domain 2"/>
    <property type="match status" value="1"/>
</dbReference>
<dbReference type="Pfam" id="PF04607">
    <property type="entry name" value="RelA_SpoT"/>
    <property type="match status" value="1"/>
</dbReference>
<evidence type="ECO:0000313" key="2">
    <source>
        <dbReference type="EMBL" id="SKA49034.1"/>
    </source>
</evidence>
<name>A0A1T4U8M5_9GAMM</name>
<organism evidence="2 3">
    <name type="scientific">Photobacterium toruni</name>
    <dbReference type="NCBI Taxonomy" id="1935446"/>
    <lineage>
        <taxon>Bacteria</taxon>
        <taxon>Pseudomonadati</taxon>
        <taxon>Pseudomonadota</taxon>
        <taxon>Gammaproteobacteria</taxon>
        <taxon>Vibrionales</taxon>
        <taxon>Vibrionaceae</taxon>
        <taxon>Photobacterium</taxon>
    </lineage>
</organism>
<dbReference type="PANTHER" id="PTHR41773">
    <property type="entry name" value="GTP PYROPHOSPHATASE-RELATED"/>
    <property type="match status" value="1"/>
</dbReference>
<proteinExistence type="predicted"/>